<dbReference type="Proteomes" id="UP000199009">
    <property type="component" value="Chromosome I"/>
</dbReference>
<organism evidence="3 4">
    <name type="scientific">Microbacterium pygmaeum</name>
    <dbReference type="NCBI Taxonomy" id="370764"/>
    <lineage>
        <taxon>Bacteria</taxon>
        <taxon>Bacillati</taxon>
        <taxon>Actinomycetota</taxon>
        <taxon>Actinomycetes</taxon>
        <taxon>Micrococcales</taxon>
        <taxon>Microbacteriaceae</taxon>
        <taxon>Microbacterium</taxon>
    </lineage>
</organism>
<dbReference type="EMBL" id="LT629692">
    <property type="protein sequence ID" value="SDH17091.1"/>
    <property type="molecule type" value="Genomic_DNA"/>
</dbReference>
<sequence length="189" mass="18789">MSSFRRSARSVLATASLTATALALAGCLTVNIPASGPADEAISPVPFPSLTDDGRTRLPDDATQDCAGQPVTIAAEAGAADLTGDCPSVTVNGADRHVDLSGAAVGELILRGDRIEVDAGVLGTLEIGGQDNEVTASTIGGVSIRGDRNEVSATGQIGSVMISGNDNDVDAQLVGSVEVSGGGNEVGQD</sequence>
<feature type="region of interest" description="Disordered" evidence="1">
    <location>
        <begin position="38"/>
        <end position="58"/>
    </location>
</feature>
<gene>
    <name evidence="3" type="ORF">SAMN04489810_2294</name>
</gene>
<accession>A0A1G8A8B5</accession>
<dbReference type="AlphaFoldDB" id="A0A1G8A8B5"/>
<dbReference type="PROSITE" id="PS51257">
    <property type="entry name" value="PROKAR_LIPOPROTEIN"/>
    <property type="match status" value="1"/>
</dbReference>
<evidence type="ECO:0000313" key="3">
    <source>
        <dbReference type="EMBL" id="SDH17091.1"/>
    </source>
</evidence>
<feature type="signal peptide" evidence="2">
    <location>
        <begin position="1"/>
        <end position="25"/>
    </location>
</feature>
<feature type="chain" id="PRO_5038333235" description="DUF3060 domain-containing protein" evidence="2">
    <location>
        <begin position="26"/>
        <end position="189"/>
    </location>
</feature>
<dbReference type="Pfam" id="PF11259">
    <property type="entry name" value="DUF3060"/>
    <property type="match status" value="1"/>
</dbReference>
<keyword evidence="2" id="KW-0732">Signal</keyword>
<reference evidence="3 4" key="1">
    <citation type="submission" date="2016-10" db="EMBL/GenBank/DDBJ databases">
        <authorList>
            <person name="de Groot N.N."/>
        </authorList>
    </citation>
    <scope>NUCLEOTIDE SEQUENCE [LARGE SCALE GENOMIC DNA]</scope>
    <source>
        <strain evidence="3 4">DSM 23142</strain>
    </source>
</reference>
<proteinExistence type="predicted"/>
<dbReference type="STRING" id="370764.SAMN04489810_2294"/>
<evidence type="ECO:0000256" key="2">
    <source>
        <dbReference type="SAM" id="SignalP"/>
    </source>
</evidence>
<evidence type="ECO:0000313" key="4">
    <source>
        <dbReference type="Proteomes" id="UP000199009"/>
    </source>
</evidence>
<dbReference type="InterPro" id="IPR021417">
    <property type="entry name" value="DUF3060"/>
</dbReference>
<protein>
    <recommendedName>
        <fullName evidence="5">DUF3060 domain-containing protein</fullName>
    </recommendedName>
</protein>
<evidence type="ECO:0000256" key="1">
    <source>
        <dbReference type="SAM" id="MobiDB-lite"/>
    </source>
</evidence>
<dbReference type="RefSeq" id="WP_091490081.1">
    <property type="nucleotide sequence ID" value="NZ_LT629692.1"/>
</dbReference>
<evidence type="ECO:0008006" key="5">
    <source>
        <dbReference type="Google" id="ProtNLM"/>
    </source>
</evidence>
<keyword evidence="4" id="KW-1185">Reference proteome</keyword>
<name>A0A1G8A8B5_9MICO</name>
<dbReference type="OrthoDB" id="5082417at2"/>